<name>A0A7J8FGL1_ROUAE</name>
<dbReference type="PANTHER" id="PTHR15720:SF13">
    <property type="entry name" value="PROTEIN GREB1"/>
    <property type="match status" value="1"/>
</dbReference>
<keyword evidence="4" id="KW-1185">Reference proteome</keyword>
<protein>
    <submittedName>
        <fullName evidence="3">Growth regulating estrogen receptor binding 1</fullName>
    </submittedName>
</protein>
<evidence type="ECO:0000256" key="1">
    <source>
        <dbReference type="SAM" id="MobiDB-lite"/>
    </source>
</evidence>
<reference evidence="3 4" key="1">
    <citation type="journal article" date="2020" name="Nature">
        <title>Six reference-quality genomes reveal evolution of bat adaptations.</title>
        <authorList>
            <person name="Jebb D."/>
            <person name="Huang Z."/>
            <person name="Pippel M."/>
            <person name="Hughes G.M."/>
            <person name="Lavrichenko K."/>
            <person name="Devanna P."/>
            <person name="Winkler S."/>
            <person name="Jermiin L.S."/>
            <person name="Skirmuntt E.C."/>
            <person name="Katzourakis A."/>
            <person name="Burkitt-Gray L."/>
            <person name="Ray D.A."/>
            <person name="Sullivan K.A.M."/>
            <person name="Roscito J.G."/>
            <person name="Kirilenko B.M."/>
            <person name="Davalos L.M."/>
            <person name="Corthals A.P."/>
            <person name="Power M.L."/>
            <person name="Jones G."/>
            <person name="Ransome R.D."/>
            <person name="Dechmann D.K.N."/>
            <person name="Locatelli A.G."/>
            <person name="Puechmaille S.J."/>
            <person name="Fedrigo O."/>
            <person name="Jarvis E.D."/>
            <person name="Hiller M."/>
            <person name="Vernes S.C."/>
            <person name="Myers E.W."/>
            <person name="Teeling E.C."/>
        </authorList>
    </citation>
    <scope>NUCLEOTIDE SEQUENCE [LARGE SCALE GENOMIC DNA]</scope>
    <source>
        <strain evidence="3">MRouAeg1</strain>
        <tissue evidence="3">Muscle</tissue>
    </source>
</reference>
<dbReference type="InterPro" id="IPR028422">
    <property type="entry name" value="GREB1"/>
</dbReference>
<keyword evidence="3" id="KW-0675">Receptor</keyword>
<gene>
    <name evidence="3" type="ORF">HJG63_005933</name>
</gene>
<accession>A0A7J8FGL1</accession>
<evidence type="ECO:0000259" key="2">
    <source>
        <dbReference type="Pfam" id="PF15782"/>
    </source>
</evidence>
<feature type="compositionally biased region" description="Acidic residues" evidence="1">
    <location>
        <begin position="73"/>
        <end position="82"/>
    </location>
</feature>
<evidence type="ECO:0000313" key="3">
    <source>
        <dbReference type="EMBL" id="KAF6446884.1"/>
    </source>
</evidence>
<evidence type="ECO:0000313" key="4">
    <source>
        <dbReference type="Proteomes" id="UP000593571"/>
    </source>
</evidence>
<feature type="region of interest" description="Disordered" evidence="1">
    <location>
        <begin position="222"/>
        <end position="297"/>
    </location>
</feature>
<dbReference type="PANTHER" id="PTHR15720">
    <property type="entry name" value="GREB1-RELATED"/>
    <property type="match status" value="1"/>
</dbReference>
<organism evidence="3 4">
    <name type="scientific">Rousettus aegyptiacus</name>
    <name type="common">Egyptian fruit bat</name>
    <name type="synonym">Pteropus aegyptiacus</name>
    <dbReference type="NCBI Taxonomy" id="9407"/>
    <lineage>
        <taxon>Eukaryota</taxon>
        <taxon>Metazoa</taxon>
        <taxon>Chordata</taxon>
        <taxon>Craniata</taxon>
        <taxon>Vertebrata</taxon>
        <taxon>Euteleostomi</taxon>
        <taxon>Mammalia</taxon>
        <taxon>Eutheria</taxon>
        <taxon>Laurasiatheria</taxon>
        <taxon>Chiroptera</taxon>
        <taxon>Yinpterochiroptera</taxon>
        <taxon>Pteropodoidea</taxon>
        <taxon>Pteropodidae</taxon>
        <taxon>Rousettinae</taxon>
        <taxon>Rousettus</taxon>
    </lineage>
</organism>
<dbReference type="EMBL" id="JACASE010000007">
    <property type="protein sequence ID" value="KAF6446884.1"/>
    <property type="molecule type" value="Genomic_DNA"/>
</dbReference>
<comment type="caution">
    <text evidence="3">The sequence shown here is derived from an EMBL/GenBank/DDBJ whole genome shotgun (WGS) entry which is preliminary data.</text>
</comment>
<dbReference type="InterPro" id="IPR046926">
    <property type="entry name" value="GREB1_N"/>
</dbReference>
<dbReference type="AlphaFoldDB" id="A0A7J8FGL1"/>
<feature type="domain" description="GREB1 N-terminal" evidence="2">
    <location>
        <begin position="75"/>
        <end position="225"/>
    </location>
</feature>
<feature type="region of interest" description="Disordered" evidence="1">
    <location>
        <begin position="65"/>
        <end position="91"/>
    </location>
</feature>
<feature type="compositionally biased region" description="Low complexity" evidence="1">
    <location>
        <begin position="257"/>
        <end position="270"/>
    </location>
</feature>
<dbReference type="Pfam" id="PF15782">
    <property type="entry name" value="GREB1_N"/>
    <property type="match status" value="1"/>
</dbReference>
<sequence length="411" mass="43898">MKYFCQKAPSSLWKMGNSYAGQLRTRRFEEVLHNSIEASLRSNSLAPRPVFSQLYLEAEQQLSALEGGSRVDNEEEEEEGEGGLEPSCPPNPYQMHPPPEGCCTTDGFCQAGKDLRLVSVSSEPIDVPAGFLLVGAKSPSLPDHLLVCAVDKRFLPDDNGHNALLGFSGNCVGCGKKGFCYFTEFSNHINLKLTTQPKKQKHLKYYLVRNAQGALTKGPLICWRGSESRGRPSTTGTGSGPLFPPLDSSGPQAAFSGEPTPGTSPGVPTGAQQAGPVSDHPSQTAATGPAVFNGKDSPKTQQLVKNKLPATPWPSALGSMPVPGVLPLSGSRRWWGDVGAVLLGPPSFWNRCCLGEESGQVSMCLLSPWGGAWALGLSDASVPRSSVSLSWGRWPVSLWAMFWEGSGGLEK</sequence>
<proteinExistence type="predicted"/>
<dbReference type="Proteomes" id="UP000593571">
    <property type="component" value="Unassembled WGS sequence"/>
</dbReference>